<sequence>MKLKNNKKIKTFIFFSVTILVLVSLVGFITLFFNKPLNLGTDATDTNNSNSNNNSNNNQENALPEDTGFINLDIAQILINNTDVSSITLFDGSNQRYYFSKAAIEKNISNLIYKAVYLTEDFNDDIANFVKNIKFKLSQNNNELIVNLYLYSKLIKEKKYRSFFRLWIIQ</sequence>
<accession>Q8EUQ7</accession>
<keyword evidence="1" id="KW-0472">Membrane</keyword>
<dbReference type="EMBL" id="BA000026">
    <property type="protein sequence ID" value="BAC44655.1"/>
    <property type="molecule type" value="Genomic_DNA"/>
</dbReference>
<dbReference type="RefSeq" id="WP_011077684.1">
    <property type="nucleotide sequence ID" value="NC_004432.1"/>
</dbReference>
<dbReference type="HOGENOM" id="CLU_1569026_0_0_14"/>
<dbReference type="KEGG" id="mpe:MYPE8630"/>
<keyword evidence="1" id="KW-1133">Transmembrane helix</keyword>
<organism evidence="2 3">
    <name type="scientific">Malacoplasma penetrans (strain HF-2)</name>
    <name type="common">Mycoplasma penetrans</name>
    <dbReference type="NCBI Taxonomy" id="272633"/>
    <lineage>
        <taxon>Bacteria</taxon>
        <taxon>Bacillati</taxon>
        <taxon>Mycoplasmatota</taxon>
        <taxon>Mycoplasmoidales</taxon>
        <taxon>Mycoplasmoidaceae</taxon>
        <taxon>Malacoplasma</taxon>
    </lineage>
</organism>
<evidence type="ECO:0000313" key="3">
    <source>
        <dbReference type="Proteomes" id="UP000002522"/>
    </source>
</evidence>
<dbReference type="AlphaFoldDB" id="Q8EUQ7"/>
<protein>
    <submittedName>
        <fullName evidence="2">Uncharacterized protein</fullName>
    </submittedName>
</protein>
<name>Q8EUQ7_MALP2</name>
<dbReference type="Proteomes" id="UP000002522">
    <property type="component" value="Chromosome"/>
</dbReference>
<feature type="transmembrane region" description="Helical" evidence="1">
    <location>
        <begin position="12"/>
        <end position="33"/>
    </location>
</feature>
<evidence type="ECO:0000256" key="1">
    <source>
        <dbReference type="SAM" id="Phobius"/>
    </source>
</evidence>
<dbReference type="InParanoid" id="Q8EUQ7"/>
<keyword evidence="3" id="KW-1185">Reference proteome</keyword>
<keyword evidence="1" id="KW-0812">Transmembrane</keyword>
<evidence type="ECO:0000313" key="2">
    <source>
        <dbReference type="EMBL" id="BAC44655.1"/>
    </source>
</evidence>
<gene>
    <name evidence="2" type="ordered locus">MYPE8630</name>
</gene>
<reference evidence="2 3" key="1">
    <citation type="journal article" date="2002" name="Nucleic Acids Res.">
        <title>The complete genomic sequence of Mycoplasma penetrans, an intracellular bacterial pathogen in humans.</title>
        <authorList>
            <person name="Sasaki Y."/>
            <person name="Ishikawa J."/>
            <person name="Yamashita A."/>
            <person name="Oshima K."/>
            <person name="Kenri T."/>
            <person name="Furuya K."/>
            <person name="Yoshino C."/>
            <person name="Horino A."/>
            <person name="Shiba T."/>
            <person name="Sasaki T."/>
            <person name="Hattori M."/>
        </authorList>
    </citation>
    <scope>NUCLEOTIDE SEQUENCE [LARGE SCALE GENOMIC DNA]</scope>
    <source>
        <strain evidence="2 3">HF-2</strain>
    </source>
</reference>
<proteinExistence type="predicted"/>